<dbReference type="Gene3D" id="1.10.443.10">
    <property type="entry name" value="Intergrase catalytic core"/>
    <property type="match status" value="1"/>
</dbReference>
<dbReference type="Gene3D" id="1.10.150.130">
    <property type="match status" value="1"/>
</dbReference>
<dbReference type="PANTHER" id="PTHR30349:SF36">
    <property type="entry name" value="PROPHAGE INTEGRASE INTR-RELATED"/>
    <property type="match status" value="1"/>
</dbReference>
<keyword evidence="3" id="KW-0233">DNA recombination</keyword>
<evidence type="ECO:0000259" key="5">
    <source>
        <dbReference type="PROSITE" id="PS51898"/>
    </source>
</evidence>
<dbReference type="GO" id="GO:0006310">
    <property type="term" value="P:DNA recombination"/>
    <property type="evidence" value="ECO:0007669"/>
    <property type="project" value="UniProtKB-KW"/>
</dbReference>
<evidence type="ECO:0000256" key="3">
    <source>
        <dbReference type="ARBA" id="ARBA00023172"/>
    </source>
</evidence>
<keyword evidence="1" id="KW-0229">DNA integration</keyword>
<dbReference type="PROSITE" id="PS51900">
    <property type="entry name" value="CB"/>
    <property type="match status" value="1"/>
</dbReference>
<dbReference type="KEGG" id="spe:Spro_2264"/>
<name>A8GE25_SERP5</name>
<evidence type="ECO:0000256" key="2">
    <source>
        <dbReference type="ARBA" id="ARBA00023125"/>
    </source>
</evidence>
<dbReference type="PANTHER" id="PTHR30349">
    <property type="entry name" value="PHAGE INTEGRASE-RELATED"/>
    <property type="match status" value="1"/>
</dbReference>
<organism evidence="7">
    <name type="scientific">Serratia proteamaculans (strain 568)</name>
    <dbReference type="NCBI Taxonomy" id="399741"/>
    <lineage>
        <taxon>Bacteria</taxon>
        <taxon>Pseudomonadati</taxon>
        <taxon>Pseudomonadota</taxon>
        <taxon>Gammaproteobacteria</taxon>
        <taxon>Enterobacterales</taxon>
        <taxon>Yersiniaceae</taxon>
        <taxon>Serratia</taxon>
    </lineage>
</organism>
<dbReference type="InterPro" id="IPR013762">
    <property type="entry name" value="Integrase-like_cat_sf"/>
</dbReference>
<dbReference type="Pfam" id="PF12167">
    <property type="entry name" value="Arm-DNA-bind_2"/>
    <property type="match status" value="1"/>
</dbReference>
<evidence type="ECO:0000256" key="4">
    <source>
        <dbReference type="PROSITE-ProRule" id="PRU01248"/>
    </source>
</evidence>
<dbReference type="InterPro" id="IPR002104">
    <property type="entry name" value="Integrase_catalytic"/>
</dbReference>
<feature type="domain" description="Tyr recombinase" evidence="5">
    <location>
        <begin position="197"/>
        <end position="410"/>
    </location>
</feature>
<dbReference type="STRING" id="399741.Spro_2264"/>
<dbReference type="AlphaFoldDB" id="A8GE25"/>
<accession>A8GE25</accession>
<dbReference type="InterPro" id="IPR050090">
    <property type="entry name" value="Tyrosine_recombinase_XerCD"/>
</dbReference>
<evidence type="ECO:0000313" key="7">
    <source>
        <dbReference type="EMBL" id="ABV41365.1"/>
    </source>
</evidence>
<dbReference type="eggNOG" id="COG0582">
    <property type="taxonomic scope" value="Bacteria"/>
</dbReference>
<sequence length="428" mass="48919">MKAYPTGVENHGGTLRIWFLFQGKRVRENLGIPDTPKNRKAAGELRTSVCYEIKTGNFSYEKRFPNSRNVTINAARENITVNDIIKKWLNLKEMEVSKGTLYRYTSHCGVTASYLNPERKINEIRQEDILLARKRMLTEPQQPKIHEKRKSVRQGRAVPTVNSYMFCMRAIFDFAVSNGYIANNPFEGVSPLKKQRPAPDPLTKEEYQRVIVSCPTQQMRNMITLAINTGLRHGELYALAWEDLDTQNWTISISRNLSLKEHFTLPKTDAGMRTIQLTTVAIEAIKSQMALTRLSNAHRVTVNLREYGKKRTDDCTFIFSPRITSRNGSSADWYSPGAFNGAWKTILRKAGVKHRKSYETRHTFACWALSCGANPNFVAHQMGHSSAQMLYNVYGKWMTENNDHQVNILNASFSQNAPQVPHEQIINI</sequence>
<dbReference type="HOGENOM" id="CLU_027562_8_1_6"/>
<keyword evidence="2 4" id="KW-0238">DNA-binding</keyword>
<evidence type="ECO:0000259" key="6">
    <source>
        <dbReference type="PROSITE" id="PS51900"/>
    </source>
</evidence>
<dbReference type="Pfam" id="PF00589">
    <property type="entry name" value="Phage_integrase"/>
    <property type="match status" value="1"/>
</dbReference>
<feature type="domain" description="Core-binding (CB)" evidence="6">
    <location>
        <begin position="79"/>
        <end position="176"/>
    </location>
</feature>
<dbReference type="InterPro" id="IPR022000">
    <property type="entry name" value="Min27-like_integrase_DNA_bind"/>
</dbReference>
<protein>
    <submittedName>
        <fullName evidence="7">Integrase family protein</fullName>
    </submittedName>
</protein>
<evidence type="ECO:0000256" key="1">
    <source>
        <dbReference type="ARBA" id="ARBA00022908"/>
    </source>
</evidence>
<dbReference type="PROSITE" id="PS51898">
    <property type="entry name" value="TYR_RECOMBINASE"/>
    <property type="match status" value="1"/>
</dbReference>
<reference evidence="7" key="1">
    <citation type="submission" date="2007-09" db="EMBL/GenBank/DDBJ databases">
        <title>Complete sequence of chromosome of Serratia proteamaculans 568.</title>
        <authorList>
            <consortium name="US DOE Joint Genome Institute"/>
            <person name="Copeland A."/>
            <person name="Lucas S."/>
            <person name="Lapidus A."/>
            <person name="Barry K."/>
            <person name="Glavina del Rio T."/>
            <person name="Dalin E."/>
            <person name="Tice H."/>
            <person name="Pitluck S."/>
            <person name="Chain P."/>
            <person name="Malfatti S."/>
            <person name="Shin M."/>
            <person name="Vergez L."/>
            <person name="Schmutz J."/>
            <person name="Larimer F."/>
            <person name="Land M."/>
            <person name="Hauser L."/>
            <person name="Kyrpides N."/>
            <person name="Kim E."/>
            <person name="Taghavi S."/>
            <person name="Newman L."/>
            <person name="Vangronsveld J."/>
            <person name="van der Lelie D."/>
            <person name="Richardson P."/>
        </authorList>
    </citation>
    <scope>NUCLEOTIDE SEQUENCE [LARGE SCALE GENOMIC DNA]</scope>
    <source>
        <strain evidence="7">568</strain>
    </source>
</reference>
<gene>
    <name evidence="7" type="ordered locus">Spro_2264</name>
</gene>
<dbReference type="SUPFAM" id="SSF56349">
    <property type="entry name" value="DNA breaking-rejoining enzymes"/>
    <property type="match status" value="1"/>
</dbReference>
<dbReference type="GO" id="GO:0015074">
    <property type="term" value="P:DNA integration"/>
    <property type="evidence" value="ECO:0007669"/>
    <property type="project" value="UniProtKB-KW"/>
</dbReference>
<proteinExistence type="predicted"/>
<dbReference type="GO" id="GO:0003677">
    <property type="term" value="F:DNA binding"/>
    <property type="evidence" value="ECO:0007669"/>
    <property type="project" value="UniProtKB-UniRule"/>
</dbReference>
<dbReference type="InterPro" id="IPR010998">
    <property type="entry name" value="Integrase_recombinase_N"/>
</dbReference>
<dbReference type="OrthoDB" id="5391994at2"/>
<dbReference type="InterPro" id="IPR044068">
    <property type="entry name" value="CB"/>
</dbReference>
<dbReference type="CDD" id="cd01189">
    <property type="entry name" value="INT_ICEBs1_C_like"/>
    <property type="match status" value="1"/>
</dbReference>
<dbReference type="InterPro" id="IPR011010">
    <property type="entry name" value="DNA_brk_join_enz"/>
</dbReference>
<dbReference type="EMBL" id="CP000826">
    <property type="protein sequence ID" value="ABV41365.1"/>
    <property type="molecule type" value="Genomic_DNA"/>
</dbReference>